<protein>
    <recommendedName>
        <fullName evidence="3">DUF4192 family protein</fullName>
    </recommendedName>
</protein>
<gene>
    <name evidence="1" type="ORF">ESN35_06150</name>
</gene>
<organism evidence="1 2">
    <name type="scientific">Bifidobacterium pullorum subsp. gallinarum</name>
    <dbReference type="NCBI Taxonomy" id="78344"/>
    <lineage>
        <taxon>Bacteria</taxon>
        <taxon>Bacillati</taxon>
        <taxon>Actinomycetota</taxon>
        <taxon>Actinomycetes</taxon>
        <taxon>Bifidobacteriales</taxon>
        <taxon>Bifidobacteriaceae</taxon>
        <taxon>Bifidobacterium</taxon>
    </lineage>
</organism>
<sequence>MSDPIVDAGPRGVLDAWDGAHADPRLLPAYIEDVIVPLLDGWKDFIMGDEPAESAVGDIKDTVPVLMGRAHFRDLVLASALDPEHVDRGFVDEQIMRPMGEAAGRLMTGLLSACFSSPLTDSMDRRLRRAADTLAVLADRHRGEPCEAATLTGAAYMAWWACDGKEALDLGLRALDLDDGIRLAGVVIDAVGRGTYPHMPFHEDATRGDAPDEAMPLGVDPADPMTMSEPASPMGPIL</sequence>
<dbReference type="KEGG" id="bgx:ESN35_06150"/>
<accession>A0A4P6DWB8</accession>
<dbReference type="Proteomes" id="UP000293589">
    <property type="component" value="Chromosome"/>
</dbReference>
<dbReference type="EMBL" id="CP035464">
    <property type="protein sequence ID" value="QAY33030.1"/>
    <property type="molecule type" value="Genomic_DNA"/>
</dbReference>
<evidence type="ECO:0000313" key="2">
    <source>
        <dbReference type="Proteomes" id="UP000293589"/>
    </source>
</evidence>
<proteinExistence type="predicted"/>
<evidence type="ECO:0000313" key="1">
    <source>
        <dbReference type="EMBL" id="QAY33030.1"/>
    </source>
</evidence>
<dbReference type="AlphaFoldDB" id="A0A4P6DWB8"/>
<name>A0A4P6DWB8_9BIFI</name>
<dbReference type="RefSeq" id="WP_129237457.1">
    <property type="nucleotide sequence ID" value="NZ_CP035464.1"/>
</dbReference>
<reference evidence="1 2" key="1">
    <citation type="submission" date="2019-01" db="EMBL/GenBank/DDBJ databases">
        <title>Complete genome sequence of Bifidobacterium gallinarum CACC 514.</title>
        <authorList>
            <person name="Jung M."/>
        </authorList>
    </citation>
    <scope>NUCLEOTIDE SEQUENCE [LARGE SCALE GENOMIC DNA]</scope>
    <source>
        <strain evidence="1 2">CACC 514</strain>
    </source>
</reference>
<evidence type="ECO:0008006" key="3">
    <source>
        <dbReference type="Google" id="ProtNLM"/>
    </source>
</evidence>